<dbReference type="Proteomes" id="UP000324222">
    <property type="component" value="Unassembled WGS sequence"/>
</dbReference>
<gene>
    <name evidence="1" type="ORF">E2C01_071030</name>
</gene>
<protein>
    <submittedName>
        <fullName evidence="1">Uncharacterized protein</fullName>
    </submittedName>
</protein>
<dbReference type="EMBL" id="VSRR010043757">
    <property type="protein sequence ID" value="MPC76613.1"/>
    <property type="molecule type" value="Genomic_DNA"/>
</dbReference>
<accession>A0A5B7I2Z0</accession>
<sequence length="138" mass="15733">MVWNPSPVFPTTDTIPCVLITTTSTNITTFPTTTITTSHTTATIFSHHLFCHYHHLFPHRYHLIHRYTTSRTPVTASPTTITTYHLHHHPLQSLLHPEPSQSHPLQLPPFPPLSHYPFCLLPFNLAKTEAHMCTQQLG</sequence>
<proteinExistence type="predicted"/>
<keyword evidence="2" id="KW-1185">Reference proteome</keyword>
<reference evidence="1 2" key="1">
    <citation type="submission" date="2019-05" db="EMBL/GenBank/DDBJ databases">
        <title>Another draft genome of Portunus trituberculatus and its Hox gene families provides insights of decapod evolution.</title>
        <authorList>
            <person name="Jeong J.-H."/>
            <person name="Song I."/>
            <person name="Kim S."/>
            <person name="Choi T."/>
            <person name="Kim D."/>
            <person name="Ryu S."/>
            <person name="Kim W."/>
        </authorList>
    </citation>
    <scope>NUCLEOTIDE SEQUENCE [LARGE SCALE GENOMIC DNA]</scope>
    <source>
        <tissue evidence="1">Muscle</tissue>
    </source>
</reference>
<dbReference type="AlphaFoldDB" id="A0A5B7I2Z0"/>
<name>A0A5B7I2Z0_PORTR</name>
<evidence type="ECO:0000313" key="2">
    <source>
        <dbReference type="Proteomes" id="UP000324222"/>
    </source>
</evidence>
<evidence type="ECO:0000313" key="1">
    <source>
        <dbReference type="EMBL" id="MPC76613.1"/>
    </source>
</evidence>
<organism evidence="1 2">
    <name type="scientific">Portunus trituberculatus</name>
    <name type="common">Swimming crab</name>
    <name type="synonym">Neptunus trituberculatus</name>
    <dbReference type="NCBI Taxonomy" id="210409"/>
    <lineage>
        <taxon>Eukaryota</taxon>
        <taxon>Metazoa</taxon>
        <taxon>Ecdysozoa</taxon>
        <taxon>Arthropoda</taxon>
        <taxon>Crustacea</taxon>
        <taxon>Multicrustacea</taxon>
        <taxon>Malacostraca</taxon>
        <taxon>Eumalacostraca</taxon>
        <taxon>Eucarida</taxon>
        <taxon>Decapoda</taxon>
        <taxon>Pleocyemata</taxon>
        <taxon>Brachyura</taxon>
        <taxon>Eubrachyura</taxon>
        <taxon>Portunoidea</taxon>
        <taxon>Portunidae</taxon>
        <taxon>Portuninae</taxon>
        <taxon>Portunus</taxon>
    </lineage>
</organism>
<comment type="caution">
    <text evidence="1">The sequence shown here is derived from an EMBL/GenBank/DDBJ whole genome shotgun (WGS) entry which is preliminary data.</text>
</comment>